<evidence type="ECO:0000313" key="2">
    <source>
        <dbReference type="EMBL" id="OXA37736.1"/>
    </source>
</evidence>
<feature type="signal peptide" evidence="1">
    <location>
        <begin position="1"/>
        <end position="20"/>
    </location>
</feature>
<dbReference type="Proteomes" id="UP000198287">
    <property type="component" value="Unassembled WGS sequence"/>
</dbReference>
<feature type="chain" id="PRO_5012195073" description="Poly(3-hydroxyalkanoate) depolymerase C" evidence="1">
    <location>
        <begin position="21"/>
        <end position="356"/>
    </location>
</feature>
<name>A0A226D0C4_FOLCA</name>
<keyword evidence="3" id="KW-1185">Reference proteome</keyword>
<comment type="caution">
    <text evidence="2">The sequence shown here is derived from an EMBL/GenBank/DDBJ whole genome shotgun (WGS) entry which is preliminary data.</text>
</comment>
<gene>
    <name evidence="2" type="ORF">Fcan01_27489</name>
</gene>
<evidence type="ECO:0008006" key="4">
    <source>
        <dbReference type="Google" id="ProtNLM"/>
    </source>
</evidence>
<dbReference type="AlphaFoldDB" id="A0A226D0C4"/>
<protein>
    <recommendedName>
        <fullName evidence="4">Poly(3-hydroxyalkanoate) depolymerase C</fullName>
    </recommendedName>
</protein>
<dbReference type="Gene3D" id="3.40.50.1820">
    <property type="entry name" value="alpha/beta hydrolase"/>
    <property type="match status" value="1"/>
</dbReference>
<accession>A0A226D0C4</accession>
<proteinExistence type="predicted"/>
<dbReference type="SUPFAM" id="SSF53474">
    <property type="entry name" value="alpha/beta-Hydrolases"/>
    <property type="match status" value="1"/>
</dbReference>
<evidence type="ECO:0000313" key="3">
    <source>
        <dbReference type="Proteomes" id="UP000198287"/>
    </source>
</evidence>
<dbReference type="OrthoDB" id="6020543at2759"/>
<evidence type="ECO:0000256" key="1">
    <source>
        <dbReference type="SAM" id="SignalP"/>
    </source>
</evidence>
<dbReference type="EMBL" id="LNIX01000053">
    <property type="protein sequence ID" value="OXA37736.1"/>
    <property type="molecule type" value="Genomic_DNA"/>
</dbReference>
<dbReference type="InterPro" id="IPR029058">
    <property type="entry name" value="AB_hydrolase_fold"/>
</dbReference>
<organism evidence="2 3">
    <name type="scientific">Folsomia candida</name>
    <name type="common">Springtail</name>
    <dbReference type="NCBI Taxonomy" id="158441"/>
    <lineage>
        <taxon>Eukaryota</taxon>
        <taxon>Metazoa</taxon>
        <taxon>Ecdysozoa</taxon>
        <taxon>Arthropoda</taxon>
        <taxon>Hexapoda</taxon>
        <taxon>Collembola</taxon>
        <taxon>Entomobryomorpha</taxon>
        <taxon>Isotomoidea</taxon>
        <taxon>Isotomidae</taxon>
        <taxon>Proisotominae</taxon>
        <taxon>Folsomia</taxon>
    </lineage>
</organism>
<sequence length="356" mass="39027">MTKILYSICVLLHLGHFTTGQIHLEAPQRLGPYNVDPDSITVSGFSSGGSMATQFQFSYSTLIKGAGIFSAYGPYLSGYDGFEAFQTSIKYPNLVNMSNLLQRIVDFSSSHKIDDIMNLNGSRVYIIGGSKDIVVNQGSLRLASTVYSIFGANVLTQFSIPAGHGIPVTNGRGGPCTSQINLSAGYLNECGFNSVFQMFSWLFDNTVPLSVGTQPTGKLIPFTQSDFINGSSYELTRAFRGNGYIYVPSACQIESRVSCRLHVVFRECISGPEFPDHSDVEQKLIAQYAEVADLNNIVVLYPAMEYVMLSTTTNTGQRELACWDNYGYTGQSTFATKQGAQASIVYRMIQRVLGKF</sequence>
<keyword evidence="1" id="KW-0732">Signal</keyword>
<reference evidence="2 3" key="1">
    <citation type="submission" date="2015-12" db="EMBL/GenBank/DDBJ databases">
        <title>The genome of Folsomia candida.</title>
        <authorList>
            <person name="Faddeeva A."/>
            <person name="Derks M.F."/>
            <person name="Anvar Y."/>
            <person name="Smit S."/>
            <person name="Van Straalen N."/>
            <person name="Roelofs D."/>
        </authorList>
    </citation>
    <scope>NUCLEOTIDE SEQUENCE [LARGE SCALE GENOMIC DNA]</scope>
    <source>
        <strain evidence="2 3">VU population</strain>
        <tissue evidence="2">Whole body</tissue>
    </source>
</reference>